<proteinExistence type="predicted"/>
<evidence type="ECO:0000256" key="2">
    <source>
        <dbReference type="ARBA" id="ARBA00012438"/>
    </source>
</evidence>
<dbReference type="InterPro" id="IPR004358">
    <property type="entry name" value="Sig_transdc_His_kin-like_C"/>
</dbReference>
<dbReference type="SUPFAM" id="SSF55785">
    <property type="entry name" value="PYP-like sensor domain (PAS domain)"/>
    <property type="match status" value="3"/>
</dbReference>
<dbReference type="Proteomes" id="UP000268829">
    <property type="component" value="Unassembled WGS sequence"/>
</dbReference>
<evidence type="ECO:0000256" key="4">
    <source>
        <dbReference type="ARBA" id="ARBA00022679"/>
    </source>
</evidence>
<dbReference type="InterPro" id="IPR013656">
    <property type="entry name" value="PAS_4"/>
</dbReference>
<feature type="region of interest" description="Disordered" evidence="9">
    <location>
        <begin position="332"/>
        <end position="358"/>
    </location>
</feature>
<dbReference type="NCBIfam" id="TIGR00229">
    <property type="entry name" value="sensory_box"/>
    <property type="match status" value="3"/>
</dbReference>
<evidence type="ECO:0000256" key="6">
    <source>
        <dbReference type="ARBA" id="ARBA00022777"/>
    </source>
</evidence>
<dbReference type="InterPro" id="IPR000014">
    <property type="entry name" value="PAS"/>
</dbReference>
<keyword evidence="3" id="KW-0597">Phosphoprotein</keyword>
<evidence type="ECO:0000259" key="12">
    <source>
        <dbReference type="PROSITE" id="PS50113"/>
    </source>
</evidence>
<dbReference type="InterPro" id="IPR001610">
    <property type="entry name" value="PAC"/>
</dbReference>
<evidence type="ECO:0000313" key="14">
    <source>
        <dbReference type="Proteomes" id="UP000268829"/>
    </source>
</evidence>
<dbReference type="PANTHER" id="PTHR43065">
    <property type="entry name" value="SENSOR HISTIDINE KINASE"/>
    <property type="match status" value="1"/>
</dbReference>
<dbReference type="PROSITE" id="PS50109">
    <property type="entry name" value="HIS_KIN"/>
    <property type="match status" value="1"/>
</dbReference>
<evidence type="ECO:0000256" key="1">
    <source>
        <dbReference type="ARBA" id="ARBA00000085"/>
    </source>
</evidence>
<feature type="domain" description="PAS" evidence="11">
    <location>
        <begin position="362"/>
        <end position="404"/>
    </location>
</feature>
<dbReference type="PROSITE" id="PS50113">
    <property type="entry name" value="PAC"/>
    <property type="match status" value="3"/>
</dbReference>
<keyword evidence="4" id="KW-0808">Transferase</keyword>
<name>A0A3M8B6W4_9BACL</name>
<feature type="domain" description="Histidine kinase" evidence="10">
    <location>
        <begin position="754"/>
        <end position="957"/>
    </location>
</feature>
<feature type="domain" description="PAS" evidence="11">
    <location>
        <begin position="486"/>
        <end position="543"/>
    </location>
</feature>
<evidence type="ECO:0000256" key="3">
    <source>
        <dbReference type="ARBA" id="ARBA00022553"/>
    </source>
</evidence>
<dbReference type="OrthoDB" id="9815750at2"/>
<feature type="domain" description="PAC" evidence="12">
    <location>
        <begin position="434"/>
        <end position="485"/>
    </location>
</feature>
<dbReference type="PROSITE" id="PS50112">
    <property type="entry name" value="PAS"/>
    <property type="match status" value="2"/>
</dbReference>
<evidence type="ECO:0000256" key="7">
    <source>
        <dbReference type="ARBA" id="ARBA00022840"/>
    </source>
</evidence>
<keyword evidence="7" id="KW-0067">ATP-binding</keyword>
<dbReference type="InterPro" id="IPR029016">
    <property type="entry name" value="GAF-like_dom_sf"/>
</dbReference>
<feature type="domain" description="PAC" evidence="12">
    <location>
        <begin position="689"/>
        <end position="741"/>
    </location>
</feature>
<dbReference type="EC" id="2.7.13.3" evidence="2"/>
<dbReference type="SMART" id="SM00388">
    <property type="entry name" value="HisKA"/>
    <property type="match status" value="1"/>
</dbReference>
<dbReference type="SMART" id="SM00086">
    <property type="entry name" value="PAC"/>
    <property type="match status" value="3"/>
</dbReference>
<dbReference type="InterPro" id="IPR036097">
    <property type="entry name" value="HisK_dim/P_sf"/>
</dbReference>
<feature type="domain" description="PAC" evidence="12">
    <location>
        <begin position="558"/>
        <end position="610"/>
    </location>
</feature>
<evidence type="ECO:0000259" key="11">
    <source>
        <dbReference type="PROSITE" id="PS50112"/>
    </source>
</evidence>
<dbReference type="GO" id="GO:0005524">
    <property type="term" value="F:ATP binding"/>
    <property type="evidence" value="ECO:0007669"/>
    <property type="project" value="UniProtKB-KW"/>
</dbReference>
<gene>
    <name evidence="13" type="ORF">EDM57_05945</name>
</gene>
<dbReference type="InterPro" id="IPR003661">
    <property type="entry name" value="HisK_dim/P_dom"/>
</dbReference>
<dbReference type="Gene3D" id="1.10.287.130">
    <property type="match status" value="1"/>
</dbReference>
<evidence type="ECO:0000256" key="9">
    <source>
        <dbReference type="SAM" id="MobiDB-lite"/>
    </source>
</evidence>
<dbReference type="SUPFAM" id="SSF47384">
    <property type="entry name" value="Homodimeric domain of signal transducing histidine kinase"/>
    <property type="match status" value="1"/>
</dbReference>
<dbReference type="CDD" id="cd00082">
    <property type="entry name" value="HisKA"/>
    <property type="match status" value="1"/>
</dbReference>
<dbReference type="Pfam" id="PF08448">
    <property type="entry name" value="PAS_4"/>
    <property type="match status" value="1"/>
</dbReference>
<keyword evidence="14" id="KW-1185">Reference proteome</keyword>
<dbReference type="InterPro" id="IPR003594">
    <property type="entry name" value="HATPase_dom"/>
</dbReference>
<keyword evidence="5" id="KW-0547">Nucleotide-binding</keyword>
<dbReference type="EMBL" id="RHHS01000015">
    <property type="protein sequence ID" value="RNB59013.1"/>
    <property type="molecule type" value="Genomic_DNA"/>
</dbReference>
<dbReference type="InterPro" id="IPR036890">
    <property type="entry name" value="HATPase_C_sf"/>
</dbReference>
<dbReference type="InterPro" id="IPR005467">
    <property type="entry name" value="His_kinase_dom"/>
</dbReference>
<protein>
    <recommendedName>
        <fullName evidence="2">histidine kinase</fullName>
        <ecNumber evidence="2">2.7.13.3</ecNumber>
    </recommendedName>
</protein>
<reference evidence="13 14" key="1">
    <citation type="submission" date="2018-10" db="EMBL/GenBank/DDBJ databases">
        <title>Phylogenomics of Brevibacillus.</title>
        <authorList>
            <person name="Dunlap C."/>
        </authorList>
    </citation>
    <scope>NUCLEOTIDE SEQUENCE [LARGE SCALE GENOMIC DNA]</scope>
    <source>
        <strain evidence="13 14">DSM 100115</strain>
    </source>
</reference>
<dbReference type="PANTHER" id="PTHR43065:SF34">
    <property type="entry name" value="SPORULATION KINASE A"/>
    <property type="match status" value="1"/>
</dbReference>
<dbReference type="InterPro" id="IPR000700">
    <property type="entry name" value="PAS-assoc_C"/>
</dbReference>
<dbReference type="SUPFAM" id="SSF55874">
    <property type="entry name" value="ATPase domain of HSP90 chaperone/DNA topoisomerase II/histidine kinase"/>
    <property type="match status" value="1"/>
</dbReference>
<dbReference type="PRINTS" id="PR00344">
    <property type="entry name" value="BCTRLSENSOR"/>
</dbReference>
<dbReference type="CDD" id="cd00130">
    <property type="entry name" value="PAS"/>
    <property type="match status" value="3"/>
</dbReference>
<dbReference type="SMART" id="SM00387">
    <property type="entry name" value="HATPase_c"/>
    <property type="match status" value="1"/>
</dbReference>
<dbReference type="SMART" id="SM00091">
    <property type="entry name" value="PAS"/>
    <property type="match status" value="3"/>
</dbReference>
<dbReference type="Pfam" id="PF13426">
    <property type="entry name" value="PAS_9"/>
    <property type="match status" value="2"/>
</dbReference>
<dbReference type="Pfam" id="PF00512">
    <property type="entry name" value="HisKA"/>
    <property type="match status" value="1"/>
</dbReference>
<keyword evidence="8" id="KW-0902">Two-component regulatory system</keyword>
<comment type="catalytic activity">
    <reaction evidence="1">
        <text>ATP + protein L-histidine = ADP + protein N-phospho-L-histidine.</text>
        <dbReference type="EC" id="2.7.13.3"/>
    </reaction>
</comment>
<dbReference type="GO" id="GO:0000155">
    <property type="term" value="F:phosphorelay sensor kinase activity"/>
    <property type="evidence" value="ECO:0007669"/>
    <property type="project" value="InterPro"/>
</dbReference>
<dbReference type="AlphaFoldDB" id="A0A3M8B6W4"/>
<sequence length="960" mass="108264">MNQRIALDRFANLSEERVKLELEWERYVSGINDKPAIRPLMYESWQRCQEQSIHPLTNKTAITLSQEEIEAFWQDDSLQRILKPLLDQQKEAAMDSGHLVTFCNAAGEIVHLDGNLSLMLKAEDMNFVLGSSWAENRAGTNAIGTSLVTGSPVQVFAGEHFCQEVQKWTCSAAPIRDPATGDILGVFNLTGLWRVNHPQSLATVISVKQTVENYLRNQLEQERLRLTERFYKLVSSPGCSPFLVLDRGGKVIHASETLYEQGWIDHQQNLLGAPPGALKIVSKSQWEAEHRKGTWRFERIPYIYGGKPIGSVVYAIPPSGYEPAFCEKGAQDASVDAGAASPNSERGQLPEPEEKAKPTVRSELFYRSLFEDNPAAIICCDLQGNILDANPSAERLVGYPVEDLQATNLRSLILSECTDKHPRPFDLDAMIRPQEFEIAFKHKNGHSVDVCIHNFPMFVDNEISGFYAIAKDITRHKQIEADLRATKERLDLYLRNTEDSIVVLDVDFKILKVNRAFEQMYGWSEQEVVGDTLPTVPDFLREEFQLLQQEIVRSRHVMSYETVRQRKDGSLLDVSAFILPLPDAEGNLLAFVATQRDISEHKRMEAALIENAKLLRTLINAMPDSVCYKDGEGRWIEANDSCLRIFELEDVSYRGKTNAELAQLSPHYKRALLKCAESDRQVWEEGKPVRLEGSVSISQDETRIFDVYKVPIFDPDGKRNGLLVISRDITELKKTEELLRKSEKLSVVGQLAAGVAHEIRNPLTSIRGFTQFILEGNDKREYFQTILSELDRIQSVVNEFLVLAKPQAVNFTPRSLSPLLHQVVELLQTEAIVNNVQITMELDATAAMVNCEENQLKQVFIHILKNAIEAMSSGGCITIQLQQIEDTLSVSIQDQGEGIDEERIRKLGEPFYTTKEKGTGLGLMISYKIIQAHQGRMKISSQRNMGTTVEISLPVYTPFA</sequence>
<dbReference type="Gene3D" id="3.30.450.20">
    <property type="entry name" value="PAS domain"/>
    <property type="match status" value="3"/>
</dbReference>
<keyword evidence="6" id="KW-0418">Kinase</keyword>
<evidence type="ECO:0000256" key="5">
    <source>
        <dbReference type="ARBA" id="ARBA00022741"/>
    </source>
</evidence>
<dbReference type="InterPro" id="IPR035965">
    <property type="entry name" value="PAS-like_dom_sf"/>
</dbReference>
<evidence type="ECO:0000313" key="13">
    <source>
        <dbReference type="EMBL" id="RNB59013.1"/>
    </source>
</evidence>
<accession>A0A3M8B6W4</accession>
<dbReference type="Gene3D" id="3.30.450.40">
    <property type="match status" value="1"/>
</dbReference>
<organism evidence="13 14">
    <name type="scientific">Brevibacillus gelatini</name>
    <dbReference type="NCBI Taxonomy" id="1655277"/>
    <lineage>
        <taxon>Bacteria</taxon>
        <taxon>Bacillati</taxon>
        <taxon>Bacillota</taxon>
        <taxon>Bacilli</taxon>
        <taxon>Bacillales</taxon>
        <taxon>Paenibacillaceae</taxon>
        <taxon>Brevibacillus</taxon>
    </lineage>
</organism>
<evidence type="ECO:0000259" key="10">
    <source>
        <dbReference type="PROSITE" id="PS50109"/>
    </source>
</evidence>
<dbReference type="Pfam" id="PF02518">
    <property type="entry name" value="HATPase_c"/>
    <property type="match status" value="1"/>
</dbReference>
<evidence type="ECO:0000256" key="8">
    <source>
        <dbReference type="ARBA" id="ARBA00023012"/>
    </source>
</evidence>
<dbReference type="RefSeq" id="WP_122903849.1">
    <property type="nucleotide sequence ID" value="NZ_CP154342.1"/>
</dbReference>
<comment type="caution">
    <text evidence="13">The sequence shown here is derived from an EMBL/GenBank/DDBJ whole genome shotgun (WGS) entry which is preliminary data.</text>
</comment>
<dbReference type="Gene3D" id="3.30.565.10">
    <property type="entry name" value="Histidine kinase-like ATPase, C-terminal domain"/>
    <property type="match status" value="1"/>
</dbReference>